<sequence length="241" mass="26577">MEELFKAVKAMAALVGVGTIIILLWPVNEQTDHLMGSNRRRPWTLATPEELQMGRCIGESLLQSFTFSISEASLVFIVSCRIGNLSFQSATVLLLLESTMAILSMSAMFTRVSLELIKRDLQSIEVNSLQKNPCRELSAHRRTECSLFPKNKILKNGLATETLDGSLQLIQVILQQQHVLAVDLLLAAQLLESPTRSCPGKSEDTLMVQVFWGIRASCWLARPAGFGGGAGFRRSRSAIQS</sequence>
<evidence type="ECO:0000256" key="1">
    <source>
        <dbReference type="SAM" id="Phobius"/>
    </source>
</evidence>
<reference evidence="2" key="1">
    <citation type="submission" date="2016-07" db="EMBL/GenBank/DDBJ databases">
        <authorList>
            <person name="Bretaudeau A."/>
        </authorList>
    </citation>
    <scope>NUCLEOTIDE SEQUENCE</scope>
    <source>
        <strain evidence="2">Rice</strain>
        <tissue evidence="2">Whole body</tissue>
    </source>
</reference>
<accession>A0A2H1WQQ6</accession>
<name>A0A2H1WQQ6_SPOFR</name>
<organism evidence="2">
    <name type="scientific">Spodoptera frugiperda</name>
    <name type="common">Fall armyworm</name>
    <dbReference type="NCBI Taxonomy" id="7108"/>
    <lineage>
        <taxon>Eukaryota</taxon>
        <taxon>Metazoa</taxon>
        <taxon>Ecdysozoa</taxon>
        <taxon>Arthropoda</taxon>
        <taxon>Hexapoda</taxon>
        <taxon>Insecta</taxon>
        <taxon>Pterygota</taxon>
        <taxon>Neoptera</taxon>
        <taxon>Endopterygota</taxon>
        <taxon>Lepidoptera</taxon>
        <taxon>Glossata</taxon>
        <taxon>Ditrysia</taxon>
        <taxon>Noctuoidea</taxon>
        <taxon>Noctuidae</taxon>
        <taxon>Amphipyrinae</taxon>
        <taxon>Spodoptera</taxon>
    </lineage>
</organism>
<keyword evidence="1" id="KW-0812">Transmembrane</keyword>
<dbReference type="EMBL" id="ODYU01010354">
    <property type="protein sequence ID" value="SOQ55405.1"/>
    <property type="molecule type" value="Genomic_DNA"/>
</dbReference>
<proteinExistence type="predicted"/>
<feature type="transmembrane region" description="Helical" evidence="1">
    <location>
        <begin position="7"/>
        <end position="27"/>
    </location>
</feature>
<keyword evidence="1" id="KW-0472">Membrane</keyword>
<protein>
    <submittedName>
        <fullName evidence="2">SFRICE_007601</fullName>
    </submittedName>
</protein>
<dbReference type="AlphaFoldDB" id="A0A2H1WQQ6"/>
<keyword evidence="1" id="KW-1133">Transmembrane helix</keyword>
<gene>
    <name evidence="2" type="ORF">SFRICE_007601</name>
</gene>
<evidence type="ECO:0000313" key="2">
    <source>
        <dbReference type="EMBL" id="SOQ55405.1"/>
    </source>
</evidence>